<dbReference type="InterPro" id="IPR050832">
    <property type="entry name" value="Bact_Acetyltransf"/>
</dbReference>
<dbReference type="PROSITE" id="PS51186">
    <property type="entry name" value="GNAT"/>
    <property type="match status" value="1"/>
</dbReference>
<gene>
    <name evidence="4" type="ORF">GCM10009765_26700</name>
</gene>
<evidence type="ECO:0000313" key="4">
    <source>
        <dbReference type="EMBL" id="GAA1676059.1"/>
    </source>
</evidence>
<evidence type="ECO:0000313" key="5">
    <source>
        <dbReference type="Proteomes" id="UP001500618"/>
    </source>
</evidence>
<dbReference type="Pfam" id="PF00583">
    <property type="entry name" value="Acetyltransf_1"/>
    <property type="match status" value="1"/>
</dbReference>
<keyword evidence="2" id="KW-0012">Acyltransferase</keyword>
<dbReference type="InterPro" id="IPR000182">
    <property type="entry name" value="GNAT_dom"/>
</dbReference>
<sequence length="167" mass="18602">MKIRPGGPGDLAEVLAIVDDAVDWLVLRGSGAQWGTEPWSERQNNIDRIEKMAADGGMWIAEIDGVPTGMLHVSEAPPQYAPPVQERELYVHFLVASRDYAGRGIGRQLLDFAREQARQRGIQLVRVDCWAGGDGALVRYYMSAGFARTTEFTLGEWQGQVFEQRLP</sequence>
<name>A0ABN2GSF7_9ACTN</name>
<organism evidence="4 5">
    <name type="scientific">Fodinicola feengrottensis</name>
    <dbReference type="NCBI Taxonomy" id="435914"/>
    <lineage>
        <taxon>Bacteria</taxon>
        <taxon>Bacillati</taxon>
        <taxon>Actinomycetota</taxon>
        <taxon>Actinomycetes</taxon>
        <taxon>Mycobacteriales</taxon>
        <taxon>Fodinicola</taxon>
    </lineage>
</organism>
<dbReference type="PANTHER" id="PTHR43877:SF2">
    <property type="entry name" value="AMINOALKYLPHOSPHONATE N-ACETYLTRANSFERASE-RELATED"/>
    <property type="match status" value="1"/>
</dbReference>
<proteinExistence type="predicted"/>
<keyword evidence="1" id="KW-0808">Transferase</keyword>
<dbReference type="InterPro" id="IPR016181">
    <property type="entry name" value="Acyl_CoA_acyltransferase"/>
</dbReference>
<keyword evidence="5" id="KW-1185">Reference proteome</keyword>
<dbReference type="Gene3D" id="3.40.630.30">
    <property type="match status" value="1"/>
</dbReference>
<reference evidence="4 5" key="1">
    <citation type="journal article" date="2019" name="Int. J. Syst. Evol. Microbiol.">
        <title>The Global Catalogue of Microorganisms (GCM) 10K type strain sequencing project: providing services to taxonomists for standard genome sequencing and annotation.</title>
        <authorList>
            <consortium name="The Broad Institute Genomics Platform"/>
            <consortium name="The Broad Institute Genome Sequencing Center for Infectious Disease"/>
            <person name="Wu L."/>
            <person name="Ma J."/>
        </authorList>
    </citation>
    <scope>NUCLEOTIDE SEQUENCE [LARGE SCALE GENOMIC DNA]</scope>
    <source>
        <strain evidence="4 5">JCM 14718</strain>
    </source>
</reference>
<protein>
    <submittedName>
        <fullName evidence="4">GNAT family N-acetyltransferase</fullName>
    </submittedName>
</protein>
<evidence type="ECO:0000259" key="3">
    <source>
        <dbReference type="PROSITE" id="PS51186"/>
    </source>
</evidence>
<evidence type="ECO:0000256" key="2">
    <source>
        <dbReference type="ARBA" id="ARBA00023315"/>
    </source>
</evidence>
<dbReference type="RefSeq" id="WP_344310269.1">
    <property type="nucleotide sequence ID" value="NZ_BAAANY010000009.1"/>
</dbReference>
<dbReference type="EMBL" id="BAAANY010000009">
    <property type="protein sequence ID" value="GAA1676059.1"/>
    <property type="molecule type" value="Genomic_DNA"/>
</dbReference>
<accession>A0ABN2GSF7</accession>
<comment type="caution">
    <text evidence="4">The sequence shown here is derived from an EMBL/GenBank/DDBJ whole genome shotgun (WGS) entry which is preliminary data.</text>
</comment>
<dbReference type="PANTHER" id="PTHR43877">
    <property type="entry name" value="AMINOALKYLPHOSPHONATE N-ACETYLTRANSFERASE-RELATED-RELATED"/>
    <property type="match status" value="1"/>
</dbReference>
<evidence type="ECO:0000256" key="1">
    <source>
        <dbReference type="ARBA" id="ARBA00022679"/>
    </source>
</evidence>
<feature type="domain" description="N-acetyltransferase" evidence="3">
    <location>
        <begin position="1"/>
        <end position="167"/>
    </location>
</feature>
<dbReference type="Proteomes" id="UP001500618">
    <property type="component" value="Unassembled WGS sequence"/>
</dbReference>
<dbReference type="CDD" id="cd04301">
    <property type="entry name" value="NAT_SF"/>
    <property type="match status" value="1"/>
</dbReference>
<dbReference type="SUPFAM" id="SSF55729">
    <property type="entry name" value="Acyl-CoA N-acyltransferases (Nat)"/>
    <property type="match status" value="1"/>
</dbReference>